<dbReference type="WBParaSite" id="ACRNAN_scaffold25865.g31561.t1">
    <property type="protein sequence ID" value="ACRNAN_scaffold25865.g31561.t1"/>
    <property type="gene ID" value="ACRNAN_scaffold25865.g31561"/>
</dbReference>
<evidence type="ECO:0000313" key="3">
    <source>
        <dbReference type="WBParaSite" id="ACRNAN_scaffold25865.g31561.t1"/>
    </source>
</evidence>
<reference evidence="3" key="1">
    <citation type="submission" date="2022-11" db="UniProtKB">
        <authorList>
            <consortium name="WormBaseParasite"/>
        </authorList>
    </citation>
    <scope>IDENTIFICATION</scope>
</reference>
<proteinExistence type="predicted"/>
<name>A0A914DG15_9BILA</name>
<keyword evidence="2" id="KW-1185">Reference proteome</keyword>
<sequence length="21" mass="2641">MIHQRTGYRIKKIKTRNKIKK</sequence>
<evidence type="ECO:0000256" key="1">
    <source>
        <dbReference type="SAM" id="MobiDB-lite"/>
    </source>
</evidence>
<accession>A0A914DG15</accession>
<protein>
    <submittedName>
        <fullName evidence="3">Ribosomal protein S19</fullName>
    </submittedName>
</protein>
<dbReference type="Proteomes" id="UP000887540">
    <property type="component" value="Unplaced"/>
</dbReference>
<evidence type="ECO:0000313" key="2">
    <source>
        <dbReference type="Proteomes" id="UP000887540"/>
    </source>
</evidence>
<organism evidence="2 3">
    <name type="scientific">Acrobeloides nanus</name>
    <dbReference type="NCBI Taxonomy" id="290746"/>
    <lineage>
        <taxon>Eukaryota</taxon>
        <taxon>Metazoa</taxon>
        <taxon>Ecdysozoa</taxon>
        <taxon>Nematoda</taxon>
        <taxon>Chromadorea</taxon>
        <taxon>Rhabditida</taxon>
        <taxon>Tylenchina</taxon>
        <taxon>Cephalobomorpha</taxon>
        <taxon>Cephaloboidea</taxon>
        <taxon>Cephalobidae</taxon>
        <taxon>Acrobeloides</taxon>
    </lineage>
</organism>
<feature type="region of interest" description="Disordered" evidence="1">
    <location>
        <begin position="1"/>
        <end position="21"/>
    </location>
</feature>
<dbReference type="AlphaFoldDB" id="A0A914DG15"/>